<dbReference type="EMBL" id="CAJOBJ010230156">
    <property type="protein sequence ID" value="CAF5053006.1"/>
    <property type="molecule type" value="Genomic_DNA"/>
</dbReference>
<evidence type="ECO:0000313" key="8">
    <source>
        <dbReference type="Proteomes" id="UP000676336"/>
    </source>
</evidence>
<evidence type="ECO:0000256" key="1">
    <source>
        <dbReference type="ARBA" id="ARBA00005594"/>
    </source>
</evidence>
<evidence type="ECO:0000313" key="4">
    <source>
        <dbReference type="EMBL" id="CAF5036750.1"/>
    </source>
</evidence>
<dbReference type="PANTHER" id="PTHR45794">
    <property type="entry name" value="LEUCYL-TRNA SYNTHETASE"/>
    <property type="match status" value="1"/>
</dbReference>
<protein>
    <recommendedName>
        <fullName evidence="9">Leu-tRNA synthetase</fullName>
    </recommendedName>
</protein>
<proteinExistence type="inferred from homology"/>
<evidence type="ECO:0000313" key="6">
    <source>
        <dbReference type="EMBL" id="CAF5053006.1"/>
    </source>
</evidence>
<dbReference type="GO" id="GO:0005524">
    <property type="term" value="F:ATP binding"/>
    <property type="evidence" value="ECO:0007669"/>
    <property type="project" value="InterPro"/>
</dbReference>
<evidence type="ECO:0000313" key="5">
    <source>
        <dbReference type="EMBL" id="CAF5040733.1"/>
    </source>
</evidence>
<accession>A0A8S3E7H7</accession>
<dbReference type="InterPro" id="IPR014729">
    <property type="entry name" value="Rossmann-like_a/b/a_fold"/>
</dbReference>
<dbReference type="EMBL" id="CAJOBH010162143">
    <property type="protein sequence ID" value="CAF4882339.1"/>
    <property type="molecule type" value="Genomic_DNA"/>
</dbReference>
<evidence type="ECO:0000313" key="7">
    <source>
        <dbReference type="EMBL" id="CAF5057340.1"/>
    </source>
</evidence>
<sequence length="56" mass="7033">DDEIRRFADPQYWISYFPPRGKRDLEMMGLKVDWRRSFVTTDINPFYDSFVRWQFH</sequence>
<comment type="similarity">
    <text evidence="1">Belongs to the class-I aminoacyl-tRNA synthetase family.</text>
</comment>
<feature type="non-terminal residue" evidence="4">
    <location>
        <position position="56"/>
    </location>
</feature>
<evidence type="ECO:0008006" key="9">
    <source>
        <dbReference type="Google" id="ProtNLM"/>
    </source>
</evidence>
<dbReference type="InterPro" id="IPR004493">
    <property type="entry name" value="Leu-tRNA-synth_Ia_arc/euk"/>
</dbReference>
<dbReference type="EMBL" id="CAJOBI010220753">
    <property type="protein sequence ID" value="CAF5040733.1"/>
    <property type="molecule type" value="Genomic_DNA"/>
</dbReference>
<feature type="non-terminal residue" evidence="4">
    <location>
        <position position="1"/>
    </location>
</feature>
<reference evidence="4" key="1">
    <citation type="submission" date="2021-02" db="EMBL/GenBank/DDBJ databases">
        <authorList>
            <person name="Nowell W R."/>
        </authorList>
    </citation>
    <scope>NUCLEOTIDE SEQUENCE</scope>
</reference>
<evidence type="ECO:0000313" key="3">
    <source>
        <dbReference type="EMBL" id="CAF4884361.1"/>
    </source>
</evidence>
<dbReference type="GO" id="GO:0004823">
    <property type="term" value="F:leucine-tRNA ligase activity"/>
    <property type="evidence" value="ECO:0007669"/>
    <property type="project" value="InterPro"/>
</dbReference>
<comment type="caution">
    <text evidence="4">The sequence shown here is derived from an EMBL/GenBank/DDBJ whole genome shotgun (WGS) entry which is preliminary data.</text>
</comment>
<dbReference type="EMBL" id="CAJOBH010162688">
    <property type="protein sequence ID" value="CAF4884361.1"/>
    <property type="molecule type" value="Genomic_DNA"/>
</dbReference>
<dbReference type="SUPFAM" id="SSF52374">
    <property type="entry name" value="Nucleotidylyl transferase"/>
    <property type="match status" value="1"/>
</dbReference>
<dbReference type="Proteomes" id="UP000676336">
    <property type="component" value="Unassembled WGS sequence"/>
</dbReference>
<evidence type="ECO:0000313" key="2">
    <source>
        <dbReference type="EMBL" id="CAF4882339.1"/>
    </source>
</evidence>
<name>A0A8S3E7H7_9BILA</name>
<dbReference type="PANTHER" id="PTHR45794:SF1">
    <property type="entry name" value="LEUCINE--TRNA LIGASE, CYTOPLASMIC"/>
    <property type="match status" value="1"/>
</dbReference>
<gene>
    <name evidence="2" type="ORF">BYL167_LOCUS51391</name>
    <name evidence="3" type="ORF">BYL167_LOCUS51476</name>
    <name evidence="6" type="ORF">GIL414_LOCUS60078</name>
    <name evidence="7" type="ORF">GIL414_LOCUS60309</name>
    <name evidence="4" type="ORF">SMN809_LOCUS58434</name>
    <name evidence="5" type="ORF">SMN809_LOCUS58623</name>
</gene>
<dbReference type="Proteomes" id="UP000681967">
    <property type="component" value="Unassembled WGS sequence"/>
</dbReference>
<dbReference type="Proteomes" id="UP000681720">
    <property type="component" value="Unassembled WGS sequence"/>
</dbReference>
<dbReference type="Gene3D" id="3.40.50.620">
    <property type="entry name" value="HUPs"/>
    <property type="match status" value="1"/>
</dbReference>
<dbReference type="GO" id="GO:0006429">
    <property type="term" value="P:leucyl-tRNA aminoacylation"/>
    <property type="evidence" value="ECO:0007669"/>
    <property type="project" value="InterPro"/>
</dbReference>
<dbReference type="EMBL" id="CAJOBJ010232219">
    <property type="protein sequence ID" value="CAF5057340.1"/>
    <property type="molecule type" value="Genomic_DNA"/>
</dbReference>
<dbReference type="EMBL" id="CAJOBI010219073">
    <property type="protein sequence ID" value="CAF5036750.1"/>
    <property type="molecule type" value="Genomic_DNA"/>
</dbReference>
<dbReference type="AlphaFoldDB" id="A0A8S3E7H7"/>
<organism evidence="4 8">
    <name type="scientific">Rotaria magnacalcarata</name>
    <dbReference type="NCBI Taxonomy" id="392030"/>
    <lineage>
        <taxon>Eukaryota</taxon>
        <taxon>Metazoa</taxon>
        <taxon>Spiralia</taxon>
        <taxon>Gnathifera</taxon>
        <taxon>Rotifera</taxon>
        <taxon>Eurotatoria</taxon>
        <taxon>Bdelloidea</taxon>
        <taxon>Philodinida</taxon>
        <taxon>Philodinidae</taxon>
        <taxon>Rotaria</taxon>
    </lineage>
</organism>